<proteinExistence type="predicted"/>
<dbReference type="InterPro" id="IPR001254">
    <property type="entry name" value="Trypsin_dom"/>
</dbReference>
<sequence length="370" mass="40859">MPGARAQQSGQGGRGACLLAAFLLCFSLLPVHAQDYTAPQRAPPTLDAWPEPNGLNSQSKVCGRTNFQGKIFGGQMAKPARWPWQASLLFRGSHICGGVLIDKNWVASAAHCFQRSRKPSDYRILLGYNNLGRPNNFSRQMTVNALIFHENYNKFYKQGSDIILIQLHKSVTYSSHILPACVPENTMNVPLDSSCWISGWGQLEEDKFLPAPFPLQEAEVLLVDDKECEEFFQTLETSPTKYKAIKEDMVCAGDISNERSICLGDSGGPLVCSLNGSWYVVGLASWSGACLEPVSSPNIFTKVSYFSDWIHNKKKETPDADPYLAPPEESAPTLVGWRSYGSDPATKPRVCVTLLSSQALLLPLIWLQIL</sequence>
<dbReference type="SMART" id="SM00020">
    <property type="entry name" value="Tryp_SPc"/>
    <property type="match status" value="1"/>
</dbReference>
<accession>A0AAV0A3U1</accession>
<feature type="signal peptide" evidence="2">
    <location>
        <begin position="1"/>
        <end position="33"/>
    </location>
</feature>
<dbReference type="InterPro" id="IPR001314">
    <property type="entry name" value="Peptidase_S1A"/>
</dbReference>
<evidence type="ECO:0000256" key="1">
    <source>
        <dbReference type="ARBA" id="ARBA00023157"/>
    </source>
</evidence>
<dbReference type="Gene3D" id="2.40.10.10">
    <property type="entry name" value="Trypsin-like serine proteases"/>
    <property type="match status" value="1"/>
</dbReference>
<evidence type="ECO:0000256" key="2">
    <source>
        <dbReference type="SAM" id="SignalP"/>
    </source>
</evidence>
<dbReference type="PROSITE" id="PS50240">
    <property type="entry name" value="TRYPSIN_DOM"/>
    <property type="match status" value="1"/>
</dbReference>
<keyword evidence="5" id="KW-1185">Reference proteome</keyword>
<evidence type="ECO:0000259" key="3">
    <source>
        <dbReference type="PROSITE" id="PS50240"/>
    </source>
</evidence>
<dbReference type="Proteomes" id="UP001152836">
    <property type="component" value="Unassembled WGS sequence"/>
</dbReference>
<name>A0AAV0A3U1_PHORO</name>
<dbReference type="PANTHER" id="PTHR24253">
    <property type="entry name" value="TRANSMEMBRANE PROTEASE SERINE"/>
    <property type="match status" value="1"/>
</dbReference>
<dbReference type="CDD" id="cd00190">
    <property type="entry name" value="Tryp_SPc"/>
    <property type="match status" value="1"/>
</dbReference>
<evidence type="ECO:0000313" key="5">
    <source>
        <dbReference type="Proteomes" id="UP001152836"/>
    </source>
</evidence>
<reference evidence="4" key="1">
    <citation type="submission" date="2022-06" db="EMBL/GenBank/DDBJ databases">
        <authorList>
            <person name="Andreotti S."/>
            <person name="Wyler E."/>
        </authorList>
    </citation>
    <scope>NUCLEOTIDE SEQUENCE</scope>
</reference>
<dbReference type="InterPro" id="IPR009003">
    <property type="entry name" value="Peptidase_S1_PA"/>
</dbReference>
<dbReference type="GO" id="GO:0006508">
    <property type="term" value="P:proteolysis"/>
    <property type="evidence" value="ECO:0007669"/>
    <property type="project" value="InterPro"/>
</dbReference>
<dbReference type="InterPro" id="IPR043504">
    <property type="entry name" value="Peptidase_S1_PA_chymotrypsin"/>
</dbReference>
<dbReference type="SUPFAM" id="SSF50494">
    <property type="entry name" value="Trypsin-like serine proteases"/>
    <property type="match status" value="1"/>
</dbReference>
<dbReference type="GO" id="GO:0004252">
    <property type="term" value="F:serine-type endopeptidase activity"/>
    <property type="evidence" value="ECO:0007669"/>
    <property type="project" value="InterPro"/>
</dbReference>
<feature type="domain" description="Peptidase S1" evidence="3">
    <location>
        <begin position="71"/>
        <end position="315"/>
    </location>
</feature>
<organism evidence="4 5">
    <name type="scientific">Phodopus roborovskii</name>
    <name type="common">Roborovski's desert hamster</name>
    <name type="synonym">Cricetulus roborovskii</name>
    <dbReference type="NCBI Taxonomy" id="109678"/>
    <lineage>
        <taxon>Eukaryota</taxon>
        <taxon>Metazoa</taxon>
        <taxon>Chordata</taxon>
        <taxon>Craniata</taxon>
        <taxon>Vertebrata</taxon>
        <taxon>Euteleostomi</taxon>
        <taxon>Mammalia</taxon>
        <taxon>Eutheria</taxon>
        <taxon>Euarchontoglires</taxon>
        <taxon>Glires</taxon>
        <taxon>Rodentia</taxon>
        <taxon>Myomorpha</taxon>
        <taxon>Muroidea</taxon>
        <taxon>Cricetidae</taxon>
        <taxon>Cricetinae</taxon>
        <taxon>Phodopus</taxon>
    </lineage>
</organism>
<protein>
    <submittedName>
        <fullName evidence="4">Prss39 protein</fullName>
    </submittedName>
</protein>
<dbReference type="PRINTS" id="PR00722">
    <property type="entry name" value="CHYMOTRYPSIN"/>
</dbReference>
<comment type="caution">
    <text evidence="4">The sequence shown here is derived from an EMBL/GenBank/DDBJ whole genome shotgun (WGS) entry which is preliminary data.</text>
</comment>
<feature type="chain" id="PRO_5043359063" evidence="2">
    <location>
        <begin position="34"/>
        <end position="370"/>
    </location>
</feature>
<dbReference type="AlphaFoldDB" id="A0AAV0A3U1"/>
<dbReference type="EMBL" id="CALSGD010001572">
    <property type="protein sequence ID" value="CAH7225770.1"/>
    <property type="molecule type" value="Genomic_DNA"/>
</dbReference>
<evidence type="ECO:0000313" key="4">
    <source>
        <dbReference type="EMBL" id="CAH7225770.1"/>
    </source>
</evidence>
<dbReference type="InterPro" id="IPR033116">
    <property type="entry name" value="TRYPSIN_SER"/>
</dbReference>
<dbReference type="Pfam" id="PF00089">
    <property type="entry name" value="Trypsin"/>
    <property type="match status" value="1"/>
</dbReference>
<dbReference type="PANTHER" id="PTHR24253:SF42">
    <property type="entry name" value="PROTEASE, SERINE 47"/>
    <property type="match status" value="1"/>
</dbReference>
<dbReference type="PROSITE" id="PS00135">
    <property type="entry name" value="TRYPSIN_SER"/>
    <property type="match status" value="1"/>
</dbReference>
<gene>
    <name evidence="4" type="primary">Prss39</name>
    <name evidence="4" type="ORF">PHOROB_LOCUS15252</name>
</gene>
<keyword evidence="2" id="KW-0732">Signal</keyword>
<keyword evidence="1" id="KW-1015">Disulfide bond</keyword>
<dbReference type="FunFam" id="2.40.10.10:FF:000039">
    <property type="entry name" value="Brain-specific serine protease 4"/>
    <property type="match status" value="1"/>
</dbReference>